<dbReference type="PANTHER" id="PTHR43227">
    <property type="entry name" value="BLL4140 PROTEIN"/>
    <property type="match status" value="1"/>
</dbReference>
<feature type="transmembrane region" description="Helical" evidence="7">
    <location>
        <begin position="34"/>
        <end position="55"/>
    </location>
</feature>
<evidence type="ECO:0000259" key="8">
    <source>
        <dbReference type="PROSITE" id="PS50928"/>
    </source>
</evidence>
<comment type="similarity">
    <text evidence="7">Belongs to the binding-protein-dependent transport system permease family.</text>
</comment>
<proteinExistence type="inferred from homology"/>
<evidence type="ECO:0000256" key="7">
    <source>
        <dbReference type="RuleBase" id="RU363032"/>
    </source>
</evidence>
<keyword evidence="6 7" id="KW-0472">Membrane</keyword>
<evidence type="ECO:0000256" key="1">
    <source>
        <dbReference type="ARBA" id="ARBA00004651"/>
    </source>
</evidence>
<dbReference type="EMBL" id="FNIA01000005">
    <property type="protein sequence ID" value="SDM64285.1"/>
    <property type="molecule type" value="Genomic_DNA"/>
</dbReference>
<dbReference type="SUPFAM" id="SSF161098">
    <property type="entry name" value="MetI-like"/>
    <property type="match status" value="1"/>
</dbReference>
<evidence type="ECO:0000256" key="6">
    <source>
        <dbReference type="ARBA" id="ARBA00023136"/>
    </source>
</evidence>
<evidence type="ECO:0000256" key="4">
    <source>
        <dbReference type="ARBA" id="ARBA00022692"/>
    </source>
</evidence>
<dbReference type="Gene3D" id="1.10.3720.10">
    <property type="entry name" value="MetI-like"/>
    <property type="match status" value="1"/>
</dbReference>
<dbReference type="AlphaFoldDB" id="A0A1G9UXB2"/>
<sequence>MLEAVRSGVAGRTPEWASRLRPSLDADTRFAYKLLLPAFLMMAIIHFLPIGWGFYISFVELDAQFISKWWTAPVVGLENYAKIFDPSTIVGAEFWSSLKQTVIFTAGSVVGIYTLGLGTALLLNEDFRGNLIARTLVLIPWIAPAVPAVLTWQMMFRSDTGIINHLLRSAGLVEGTFFWLIGPRSIVAITVVWTWQNFPWATIMLYAGLQSIPEQLYEAAETDGAGRWEKFRYITLPQLKPVSVVIVLLLTVWSFINFTVPYILLGSNPSDSGQVLMLFIYNYAFSNWSFGLGAAMSTVLFLVAMVLAYAYYRRIIGGEFDGGAI</sequence>
<evidence type="ECO:0000256" key="2">
    <source>
        <dbReference type="ARBA" id="ARBA00022448"/>
    </source>
</evidence>
<dbReference type="RefSeq" id="WP_089732057.1">
    <property type="nucleotide sequence ID" value="NZ_FNIA01000005.1"/>
</dbReference>
<feature type="transmembrane region" description="Helical" evidence="7">
    <location>
        <begin position="176"/>
        <end position="195"/>
    </location>
</feature>
<organism evidence="9 10">
    <name type="scientific">Haloarchaeobius iranensis</name>
    <dbReference type="NCBI Taxonomy" id="996166"/>
    <lineage>
        <taxon>Archaea</taxon>
        <taxon>Methanobacteriati</taxon>
        <taxon>Methanobacteriota</taxon>
        <taxon>Stenosarchaea group</taxon>
        <taxon>Halobacteria</taxon>
        <taxon>Halobacteriales</taxon>
        <taxon>Halorubellaceae</taxon>
        <taxon>Haloarchaeobius</taxon>
    </lineage>
</organism>
<comment type="subcellular location">
    <subcellularLocation>
        <location evidence="1 7">Cell membrane</location>
        <topology evidence="1 7">Multi-pass membrane protein</topology>
    </subcellularLocation>
</comment>
<dbReference type="InterPro" id="IPR035906">
    <property type="entry name" value="MetI-like_sf"/>
</dbReference>
<evidence type="ECO:0000256" key="5">
    <source>
        <dbReference type="ARBA" id="ARBA00022989"/>
    </source>
</evidence>
<dbReference type="PANTHER" id="PTHR43227:SF7">
    <property type="entry name" value="ARABINOOLIGOSACCHARIDES TRANSPORT SYSTEM PERMEASE PROTEIN ARAP"/>
    <property type="match status" value="1"/>
</dbReference>
<accession>A0A1G9UXB2</accession>
<feature type="transmembrane region" description="Helical" evidence="7">
    <location>
        <begin position="242"/>
        <end position="265"/>
    </location>
</feature>
<evidence type="ECO:0000256" key="3">
    <source>
        <dbReference type="ARBA" id="ARBA00022475"/>
    </source>
</evidence>
<dbReference type="PROSITE" id="PS50928">
    <property type="entry name" value="ABC_TM1"/>
    <property type="match status" value="1"/>
</dbReference>
<dbReference type="InterPro" id="IPR000515">
    <property type="entry name" value="MetI-like"/>
</dbReference>
<dbReference type="GO" id="GO:0005886">
    <property type="term" value="C:plasma membrane"/>
    <property type="evidence" value="ECO:0007669"/>
    <property type="project" value="UniProtKB-SubCell"/>
</dbReference>
<feature type="transmembrane region" description="Helical" evidence="7">
    <location>
        <begin position="102"/>
        <end position="123"/>
    </location>
</feature>
<reference evidence="9 10" key="1">
    <citation type="submission" date="2016-10" db="EMBL/GenBank/DDBJ databases">
        <authorList>
            <person name="de Groot N.N."/>
        </authorList>
    </citation>
    <scope>NUCLEOTIDE SEQUENCE [LARGE SCALE GENOMIC DNA]</scope>
    <source>
        <strain evidence="10">EB21,IBRC-M 10013,KCTC 4048</strain>
    </source>
</reference>
<protein>
    <submittedName>
        <fullName evidence="9">Carbohydrate ABC transporter membrane protein 1, CUT1 family</fullName>
    </submittedName>
</protein>
<evidence type="ECO:0000313" key="10">
    <source>
        <dbReference type="Proteomes" id="UP000199370"/>
    </source>
</evidence>
<dbReference type="STRING" id="996166.SAMN05192554_10547"/>
<keyword evidence="5 7" id="KW-1133">Transmembrane helix</keyword>
<dbReference type="Pfam" id="PF00528">
    <property type="entry name" value="BPD_transp_1"/>
    <property type="match status" value="1"/>
</dbReference>
<dbReference type="Proteomes" id="UP000199370">
    <property type="component" value="Unassembled WGS sequence"/>
</dbReference>
<feature type="transmembrane region" description="Helical" evidence="7">
    <location>
        <begin position="285"/>
        <end position="312"/>
    </location>
</feature>
<keyword evidence="10" id="KW-1185">Reference proteome</keyword>
<keyword evidence="2 7" id="KW-0813">Transport</keyword>
<dbReference type="GO" id="GO:0055085">
    <property type="term" value="P:transmembrane transport"/>
    <property type="evidence" value="ECO:0007669"/>
    <property type="project" value="InterPro"/>
</dbReference>
<evidence type="ECO:0000313" key="9">
    <source>
        <dbReference type="EMBL" id="SDM64285.1"/>
    </source>
</evidence>
<dbReference type="InterPro" id="IPR050809">
    <property type="entry name" value="UgpAE/MalFG_permease"/>
</dbReference>
<gene>
    <name evidence="9" type="ORF">SAMN05192554_10547</name>
</gene>
<keyword evidence="3" id="KW-1003">Cell membrane</keyword>
<feature type="transmembrane region" description="Helical" evidence="7">
    <location>
        <begin position="135"/>
        <end position="156"/>
    </location>
</feature>
<keyword evidence="4 7" id="KW-0812">Transmembrane</keyword>
<feature type="domain" description="ABC transmembrane type-1" evidence="8">
    <location>
        <begin position="98"/>
        <end position="311"/>
    </location>
</feature>
<name>A0A1G9UXB2_9EURY</name>
<dbReference type="CDD" id="cd06261">
    <property type="entry name" value="TM_PBP2"/>
    <property type="match status" value="1"/>
</dbReference>